<protein>
    <submittedName>
        <fullName evidence="1">Uncharacterized protein</fullName>
    </submittedName>
</protein>
<comment type="caution">
    <text evidence="1">The sequence shown here is derived from an EMBL/GenBank/DDBJ whole genome shotgun (WGS) entry which is preliminary data.</text>
</comment>
<evidence type="ECO:0000313" key="1">
    <source>
        <dbReference type="EMBL" id="MFD2214401.1"/>
    </source>
</evidence>
<dbReference type="RefSeq" id="WP_247346944.1">
    <property type="nucleotide sequence ID" value="NZ_CP095550.1"/>
</dbReference>
<sequence>MNGLLQAYRQLWTNRELPVENNENETLMNAITKELLDEMTHPRLRKNIHFKFHSSVKRILSSSLNQDQKLGLIEIHLKVMENLTKNPT</sequence>
<organism evidence="1 2">
    <name type="scientific">Metabacillus endolithicus</name>
    <dbReference type="NCBI Taxonomy" id="1535204"/>
    <lineage>
        <taxon>Bacteria</taxon>
        <taxon>Bacillati</taxon>
        <taxon>Bacillota</taxon>
        <taxon>Bacilli</taxon>
        <taxon>Bacillales</taxon>
        <taxon>Bacillaceae</taxon>
        <taxon>Metabacillus</taxon>
    </lineage>
</organism>
<name>A0ABW5BZZ3_9BACI</name>
<accession>A0ABW5BZZ3</accession>
<dbReference type="EMBL" id="JBHUIK010000002">
    <property type="protein sequence ID" value="MFD2214401.1"/>
    <property type="molecule type" value="Genomic_DNA"/>
</dbReference>
<evidence type="ECO:0000313" key="2">
    <source>
        <dbReference type="Proteomes" id="UP001597318"/>
    </source>
</evidence>
<gene>
    <name evidence="1" type="ORF">ACFSKK_11980</name>
</gene>
<proteinExistence type="predicted"/>
<dbReference type="Proteomes" id="UP001597318">
    <property type="component" value="Unassembled WGS sequence"/>
</dbReference>
<keyword evidence="2" id="KW-1185">Reference proteome</keyword>
<reference evidence="2" key="1">
    <citation type="journal article" date="2019" name="Int. J. Syst. Evol. Microbiol.">
        <title>The Global Catalogue of Microorganisms (GCM) 10K type strain sequencing project: providing services to taxonomists for standard genome sequencing and annotation.</title>
        <authorList>
            <consortium name="The Broad Institute Genomics Platform"/>
            <consortium name="The Broad Institute Genome Sequencing Center for Infectious Disease"/>
            <person name="Wu L."/>
            <person name="Ma J."/>
        </authorList>
    </citation>
    <scope>NUCLEOTIDE SEQUENCE [LARGE SCALE GENOMIC DNA]</scope>
    <source>
        <strain evidence="2">CGMCC 1.15474</strain>
    </source>
</reference>